<name>A0A975BA06_9BACT</name>
<keyword evidence="1" id="KW-0051">Antiviral defense</keyword>
<evidence type="ECO:0000256" key="2">
    <source>
        <dbReference type="SAM" id="MobiDB-lite"/>
    </source>
</evidence>
<proteinExistence type="predicted"/>
<reference evidence="4" key="1">
    <citation type="journal article" date="2021" name="Microb. Physiol.">
        <title>Proteogenomic Insights into the Physiology of Marine, Sulfate-Reducing, Filamentous Desulfonema limicola and Desulfonema magnum.</title>
        <authorList>
            <person name="Schnaars V."/>
            <person name="Wohlbrand L."/>
            <person name="Scheve S."/>
            <person name="Hinrichs C."/>
            <person name="Reinhardt R."/>
            <person name="Rabus R."/>
        </authorList>
    </citation>
    <scope>NUCLEOTIDE SEQUENCE</scope>
    <source>
        <strain evidence="4">5ac10</strain>
    </source>
</reference>
<organism evidence="4 5">
    <name type="scientific">Desulfonema limicola</name>
    <dbReference type="NCBI Taxonomy" id="45656"/>
    <lineage>
        <taxon>Bacteria</taxon>
        <taxon>Pseudomonadati</taxon>
        <taxon>Thermodesulfobacteriota</taxon>
        <taxon>Desulfobacteria</taxon>
        <taxon>Desulfobacterales</taxon>
        <taxon>Desulfococcaceae</taxon>
        <taxon>Desulfonema</taxon>
    </lineage>
</organism>
<sequence length="608" mass="69775">METNKLYLAKGKIEVKAKGYWFTSGGEKGPFGFYPHLKDENGKPVFPDTQIHGDLRMAANWLTGLNSGFDQPFVEKVFGKGGESDPALLKITDLELQDCSKDLFEIKPRIRIDDKKGTVEKHMLVDREVSFLDGCTLEAQVYLGYFKTSEEMEKAVKLLEESAKFLSGFGGFRSRGYGRGEVSVKIDDKQEINPGSSDDVPKEFPYMAKALVHFRNREVDPGKTQRLSSVQYIASEQLRAWFVKTWNDIYPKTWPSFEEMASISFPSLYPCSEKSPAWIPPMSTLKNEDNKVNDMRGKNQDDADRGKDEQENFFNTKTKGLGQGYFVTNEPAVTEKIKTEYRIRNSIDGLFVTRDDGLFVQELIKKHTCFSGIIQFKKPGTDFSKKAYFILNYVKPVIKGAVFERVETEFKLPDNNNGKSFLVVEPINYENSFISENNQVTLDSIRRYNTMLGRPRRSRIVIAPCSILSAPVENQTIAWAGFGFENIPFTEKPEKEKKCIQSDADKDRKKVKSRLEKGGEWEKKNWVITRSQAGLLREYLHPGQEPDQILNNLRDRIEKYSAKSQEKLKSLLSDIKKELESKGIEEMQKFIRQYLDELAIYLFNNKKQ</sequence>
<dbReference type="Pfam" id="PF03787">
    <property type="entry name" value="RAMPs"/>
    <property type="match status" value="1"/>
</dbReference>
<evidence type="ECO:0000313" key="5">
    <source>
        <dbReference type="Proteomes" id="UP000663720"/>
    </source>
</evidence>
<feature type="compositionally biased region" description="Basic and acidic residues" evidence="2">
    <location>
        <begin position="286"/>
        <end position="308"/>
    </location>
</feature>
<evidence type="ECO:0000313" key="4">
    <source>
        <dbReference type="EMBL" id="QTA81754.1"/>
    </source>
</evidence>
<dbReference type="InterPro" id="IPR005537">
    <property type="entry name" value="RAMP_III_fam"/>
</dbReference>
<protein>
    <submittedName>
        <fullName evidence="4">CRISPR type III-associated RAMP domain-containing protein</fullName>
    </submittedName>
</protein>
<accession>A0A975BA06</accession>
<evidence type="ECO:0000256" key="1">
    <source>
        <dbReference type="ARBA" id="ARBA00023118"/>
    </source>
</evidence>
<feature type="domain" description="CRISPR type III-associated protein" evidence="3">
    <location>
        <begin position="15"/>
        <end position="179"/>
    </location>
</feature>
<dbReference type="AlphaFoldDB" id="A0A975BA06"/>
<gene>
    <name evidence="4" type="ORF">dnl_41030</name>
</gene>
<dbReference type="RefSeq" id="WP_207687756.1">
    <property type="nucleotide sequence ID" value="NZ_CP061799.1"/>
</dbReference>
<evidence type="ECO:0000259" key="3">
    <source>
        <dbReference type="Pfam" id="PF03787"/>
    </source>
</evidence>
<dbReference type="CDD" id="cd09726">
    <property type="entry name" value="RAMP_I_III"/>
    <property type="match status" value="1"/>
</dbReference>
<dbReference type="Proteomes" id="UP000663720">
    <property type="component" value="Chromosome"/>
</dbReference>
<keyword evidence="5" id="KW-1185">Reference proteome</keyword>
<dbReference type="EMBL" id="CP061799">
    <property type="protein sequence ID" value="QTA81754.1"/>
    <property type="molecule type" value="Genomic_DNA"/>
</dbReference>
<dbReference type="GO" id="GO:0051607">
    <property type="term" value="P:defense response to virus"/>
    <property type="evidence" value="ECO:0007669"/>
    <property type="project" value="UniProtKB-KW"/>
</dbReference>
<dbReference type="KEGG" id="dli:dnl_41030"/>
<feature type="region of interest" description="Disordered" evidence="2">
    <location>
        <begin position="282"/>
        <end position="308"/>
    </location>
</feature>